<evidence type="ECO:0000313" key="1">
    <source>
        <dbReference type="EMBL" id="GBN99833.1"/>
    </source>
</evidence>
<keyword evidence="2" id="KW-1185">Reference proteome</keyword>
<gene>
    <name evidence="1" type="ORF">AVEN_258567_1</name>
</gene>
<dbReference type="Proteomes" id="UP000499080">
    <property type="component" value="Unassembled WGS sequence"/>
</dbReference>
<accession>A0A4Y2TJB4</accession>
<protein>
    <submittedName>
        <fullName evidence="1">Uncharacterized protein</fullName>
    </submittedName>
</protein>
<evidence type="ECO:0000313" key="2">
    <source>
        <dbReference type="Proteomes" id="UP000499080"/>
    </source>
</evidence>
<reference evidence="1 2" key="1">
    <citation type="journal article" date="2019" name="Sci. Rep.">
        <title>Orb-weaving spider Araneus ventricosus genome elucidates the spidroin gene catalogue.</title>
        <authorList>
            <person name="Kono N."/>
            <person name="Nakamura H."/>
            <person name="Ohtoshi R."/>
            <person name="Moran D.A.P."/>
            <person name="Shinohara A."/>
            <person name="Yoshida Y."/>
            <person name="Fujiwara M."/>
            <person name="Mori M."/>
            <person name="Tomita M."/>
            <person name="Arakawa K."/>
        </authorList>
    </citation>
    <scope>NUCLEOTIDE SEQUENCE [LARGE SCALE GENOMIC DNA]</scope>
</reference>
<name>A0A4Y2TJB4_ARAVE</name>
<dbReference type="EMBL" id="BGPR01028592">
    <property type="protein sequence ID" value="GBN99833.1"/>
    <property type="molecule type" value="Genomic_DNA"/>
</dbReference>
<sequence length="87" mass="9367">MFGSDVPIVLTSIVTCVSLSEVTFQCTKKVKVRWGKIGAEGRVIQSLPSQATNAFFCVPCCVGSSIIVQEQDTQLKSPSRALQPFSS</sequence>
<comment type="caution">
    <text evidence="1">The sequence shown here is derived from an EMBL/GenBank/DDBJ whole genome shotgun (WGS) entry which is preliminary data.</text>
</comment>
<organism evidence="1 2">
    <name type="scientific">Araneus ventricosus</name>
    <name type="common">Orbweaver spider</name>
    <name type="synonym">Epeira ventricosa</name>
    <dbReference type="NCBI Taxonomy" id="182803"/>
    <lineage>
        <taxon>Eukaryota</taxon>
        <taxon>Metazoa</taxon>
        <taxon>Ecdysozoa</taxon>
        <taxon>Arthropoda</taxon>
        <taxon>Chelicerata</taxon>
        <taxon>Arachnida</taxon>
        <taxon>Araneae</taxon>
        <taxon>Araneomorphae</taxon>
        <taxon>Entelegynae</taxon>
        <taxon>Araneoidea</taxon>
        <taxon>Araneidae</taxon>
        <taxon>Araneus</taxon>
    </lineage>
</organism>
<proteinExistence type="predicted"/>
<dbReference type="AlphaFoldDB" id="A0A4Y2TJB4"/>